<proteinExistence type="predicted"/>
<dbReference type="Proteomes" id="UP000269591">
    <property type="component" value="Unassembled WGS sequence"/>
</dbReference>
<keyword evidence="3" id="KW-1185">Reference proteome</keyword>
<protein>
    <recommendedName>
        <fullName evidence="1">Cyclophilin-like domain-containing protein</fullName>
    </recommendedName>
</protein>
<reference evidence="3" key="1">
    <citation type="submission" date="2018-05" db="EMBL/GenBank/DDBJ databases">
        <title>Genome Sequencing of selected type strains of the family Eggerthellaceae.</title>
        <authorList>
            <person name="Danylec N."/>
            <person name="Stoll D.A."/>
            <person name="Doetsch A."/>
            <person name="Huch M."/>
        </authorList>
    </citation>
    <scope>NUCLEOTIDE SEQUENCE [LARGE SCALE GENOMIC DNA]</scope>
    <source>
        <strain evidence="3">DSM 24851</strain>
    </source>
</reference>
<comment type="caution">
    <text evidence="2">The sequence shown here is derived from an EMBL/GenBank/DDBJ whole genome shotgun (WGS) entry which is preliminary data.</text>
</comment>
<feature type="domain" description="Cyclophilin-like" evidence="1">
    <location>
        <begin position="3"/>
        <end position="109"/>
    </location>
</feature>
<evidence type="ECO:0000313" key="2">
    <source>
        <dbReference type="EMBL" id="RNL39562.1"/>
    </source>
</evidence>
<dbReference type="SUPFAM" id="SSF50891">
    <property type="entry name" value="Cyclophilin-like"/>
    <property type="match status" value="1"/>
</dbReference>
<dbReference type="InterPro" id="IPR041183">
    <property type="entry name" value="Cyclophilin-like"/>
</dbReference>
<sequence>MTLTINGATFEATLEDNDTARALAAMLPMELEMSELNGNEKYFYLDESLPQNASNPGTINAGDVMLFGSDCLVLFYGTHSSSYSYTRIGRIDDAGGLADAVGARSVQVRWDK</sequence>
<accession>A0A3N0AXH2</accession>
<organism evidence="2 3">
    <name type="scientific">Slackia equolifaciens</name>
    <dbReference type="NCBI Taxonomy" id="498718"/>
    <lineage>
        <taxon>Bacteria</taxon>
        <taxon>Bacillati</taxon>
        <taxon>Actinomycetota</taxon>
        <taxon>Coriobacteriia</taxon>
        <taxon>Eggerthellales</taxon>
        <taxon>Eggerthellaceae</taxon>
        <taxon>Slackia</taxon>
    </lineage>
</organism>
<evidence type="ECO:0000259" key="1">
    <source>
        <dbReference type="Pfam" id="PF18050"/>
    </source>
</evidence>
<dbReference type="Pfam" id="PF18050">
    <property type="entry name" value="Cyclophil_like2"/>
    <property type="match status" value="1"/>
</dbReference>
<dbReference type="InterPro" id="IPR029000">
    <property type="entry name" value="Cyclophilin-like_dom_sf"/>
</dbReference>
<evidence type="ECO:0000313" key="3">
    <source>
        <dbReference type="Proteomes" id="UP000269591"/>
    </source>
</evidence>
<dbReference type="AlphaFoldDB" id="A0A3N0AXH2"/>
<dbReference type="EMBL" id="QIBX01000011">
    <property type="protein sequence ID" value="RNL39562.1"/>
    <property type="molecule type" value="Genomic_DNA"/>
</dbReference>
<dbReference type="Gene3D" id="2.40.100.20">
    <property type="match status" value="1"/>
</dbReference>
<name>A0A3N0AXH2_9ACTN</name>
<dbReference type="OrthoDB" id="5298378at2"/>
<gene>
    <name evidence="2" type="ORF">DMP06_07090</name>
</gene>